<dbReference type="Proteomes" id="UP000607653">
    <property type="component" value="Unassembled WGS sequence"/>
</dbReference>
<proteinExistence type="predicted"/>
<protein>
    <submittedName>
        <fullName evidence="1">Uncharacterized protein</fullName>
    </submittedName>
</protein>
<comment type="caution">
    <text evidence="1">The sequence shown here is derived from an EMBL/GenBank/DDBJ whole genome shotgun (WGS) entry which is preliminary data.</text>
</comment>
<keyword evidence="2" id="KW-1185">Reference proteome</keyword>
<organism evidence="1 2">
    <name type="scientific">Nelumbo nucifera</name>
    <name type="common">Sacred lotus</name>
    <dbReference type="NCBI Taxonomy" id="4432"/>
    <lineage>
        <taxon>Eukaryota</taxon>
        <taxon>Viridiplantae</taxon>
        <taxon>Streptophyta</taxon>
        <taxon>Embryophyta</taxon>
        <taxon>Tracheophyta</taxon>
        <taxon>Spermatophyta</taxon>
        <taxon>Magnoliopsida</taxon>
        <taxon>Proteales</taxon>
        <taxon>Nelumbonaceae</taxon>
        <taxon>Nelumbo</taxon>
    </lineage>
</organism>
<sequence>MSSSFDQVNKKNKLWFLQLMILAELAEELVSRDSSPPRLGPVINSSFQGGHPAGSPPLFYTYNNQTHKTCDRISVCVFVSLGFGFSGRKLEHSHNWPGHGRGVCHQLISTMNFVCPEFEFSRCPLLQRLEEKGYWDI</sequence>
<name>A0A822ZH34_NELNU</name>
<evidence type="ECO:0000313" key="1">
    <source>
        <dbReference type="EMBL" id="DAD44207.1"/>
    </source>
</evidence>
<accession>A0A822ZH34</accession>
<reference evidence="1 2" key="1">
    <citation type="journal article" date="2020" name="Mol. Biol. Evol.">
        <title>Distinct Expression and Methylation Patterns for Genes with Different Fates following a Single Whole-Genome Duplication in Flowering Plants.</title>
        <authorList>
            <person name="Shi T."/>
            <person name="Rahmani R.S."/>
            <person name="Gugger P.F."/>
            <person name="Wang M."/>
            <person name="Li H."/>
            <person name="Zhang Y."/>
            <person name="Li Z."/>
            <person name="Wang Q."/>
            <person name="Van de Peer Y."/>
            <person name="Marchal K."/>
            <person name="Chen J."/>
        </authorList>
    </citation>
    <scope>NUCLEOTIDE SEQUENCE [LARGE SCALE GENOMIC DNA]</scope>
    <source>
        <tissue evidence="1">Leaf</tissue>
    </source>
</reference>
<dbReference type="AlphaFoldDB" id="A0A822ZH34"/>
<gene>
    <name evidence="1" type="ORF">HUJ06_002437</name>
</gene>
<dbReference type="EMBL" id="DUZY01000007">
    <property type="protein sequence ID" value="DAD44207.1"/>
    <property type="molecule type" value="Genomic_DNA"/>
</dbReference>
<evidence type="ECO:0000313" key="2">
    <source>
        <dbReference type="Proteomes" id="UP000607653"/>
    </source>
</evidence>